<dbReference type="EMBL" id="AMLP01000225">
    <property type="protein sequence ID" value="ELS51843.1"/>
    <property type="molecule type" value="Genomic_DNA"/>
</dbReference>
<gene>
    <name evidence="1" type="ORF">STVIR_7182</name>
</gene>
<protein>
    <submittedName>
        <fullName evidence="1">Uncharacterized protein</fullName>
    </submittedName>
</protein>
<name>L8P6S0_STRVR</name>
<sequence length="32" mass="3545">MAHVTSQGMSTRTQLVVRRPVSNDVSDRSCLL</sequence>
<comment type="caution">
    <text evidence="1">The sequence shown here is derived from an EMBL/GenBank/DDBJ whole genome shotgun (WGS) entry which is preliminary data.</text>
</comment>
<dbReference type="Proteomes" id="UP000011205">
    <property type="component" value="Unassembled WGS sequence"/>
</dbReference>
<accession>L8P6S0</accession>
<dbReference type="AlphaFoldDB" id="L8P6S0"/>
<organism evidence="1 2">
    <name type="scientific">Streptomyces viridochromogenes Tue57</name>
    <dbReference type="NCBI Taxonomy" id="1160705"/>
    <lineage>
        <taxon>Bacteria</taxon>
        <taxon>Bacillati</taxon>
        <taxon>Actinomycetota</taxon>
        <taxon>Actinomycetes</taxon>
        <taxon>Kitasatosporales</taxon>
        <taxon>Streptomycetaceae</taxon>
        <taxon>Streptomyces</taxon>
    </lineage>
</organism>
<reference evidence="1 2" key="1">
    <citation type="journal article" date="2013" name="Genome Announc.">
        <title>Draft Genome Sequence of Streptomyces viridochromogenes Strain Tu57, Producer of Avilamycin.</title>
        <authorList>
            <person name="Gruning B.A."/>
            <person name="Erxleben A."/>
            <person name="Hahnlein A."/>
            <person name="Gunther S."/>
        </authorList>
    </citation>
    <scope>NUCLEOTIDE SEQUENCE [LARGE SCALE GENOMIC DNA]</scope>
    <source>
        <strain evidence="1 2">Tue57</strain>
    </source>
</reference>
<evidence type="ECO:0000313" key="1">
    <source>
        <dbReference type="EMBL" id="ELS51843.1"/>
    </source>
</evidence>
<evidence type="ECO:0000313" key="2">
    <source>
        <dbReference type="Proteomes" id="UP000011205"/>
    </source>
</evidence>
<proteinExistence type="predicted"/>